<name>A0A1I9G6C1_BRUMA</name>
<dbReference type="AlphaFoldDB" id="A0A1I9G6C1"/>
<reference evidence="1" key="1">
    <citation type="journal article" date="2007" name="Science">
        <title>Draft genome of the filarial nematode parasite Brugia malayi.</title>
        <authorList>
            <person name="Ghedin E."/>
            <person name="Wang S."/>
            <person name="Spiro D."/>
            <person name="Caler E."/>
            <person name="Zhao Q."/>
            <person name="Crabtree J."/>
            <person name="Allen J.E."/>
            <person name="Delcher A.L."/>
            <person name="Guiliano D.B."/>
            <person name="Miranda-Saavedra D."/>
            <person name="Angiuoli S.V."/>
            <person name="Creasy T."/>
            <person name="Amedeo P."/>
            <person name="Haas B."/>
            <person name="El-Sayed N.M."/>
            <person name="Wortman J.R."/>
            <person name="Feldblyum T."/>
            <person name="Tallon L."/>
            <person name="Schatz M."/>
            <person name="Shumway M."/>
            <person name="Koo H."/>
            <person name="Salzberg S.L."/>
            <person name="Schobel S."/>
            <person name="Pertea M."/>
            <person name="Pop M."/>
            <person name="White O."/>
            <person name="Barton G.J."/>
            <person name="Carlow C.K."/>
            <person name="Crawford M.J."/>
            <person name="Daub J."/>
            <person name="Dimmic M.W."/>
            <person name="Estes C.F."/>
            <person name="Foster J.M."/>
            <person name="Ganatra M."/>
            <person name="Gregory W.F."/>
            <person name="Johnson N.M."/>
            <person name="Jin J."/>
            <person name="Komuniecki R."/>
            <person name="Korf I."/>
            <person name="Kumar S."/>
            <person name="Laney S."/>
            <person name="Li B.W."/>
            <person name="Li W."/>
            <person name="Lindblom T.H."/>
            <person name="Lustigman S."/>
            <person name="Ma D."/>
            <person name="Maina C.V."/>
            <person name="Martin D.M."/>
            <person name="McCarter J.P."/>
            <person name="McReynolds L."/>
            <person name="Mitreva M."/>
            <person name="Nutman T.B."/>
            <person name="Parkinson J."/>
            <person name="Peregrin-Alvarez J.M."/>
            <person name="Poole C."/>
            <person name="Ren Q."/>
            <person name="Saunders L."/>
            <person name="Sluder A.E."/>
            <person name="Smith K."/>
            <person name="Stanke M."/>
            <person name="Unnasch T.R."/>
            <person name="Ware J."/>
            <person name="Wei A.D."/>
            <person name="Weil G."/>
            <person name="Williams D.J."/>
            <person name="Zhang Y."/>
            <person name="Williams S.A."/>
            <person name="Fraser-Liggett C."/>
            <person name="Slatko B."/>
            <person name="Blaxter M.L."/>
            <person name="Scott A.L."/>
        </authorList>
    </citation>
    <scope>NUCLEOTIDE SEQUENCE</scope>
    <source>
        <strain evidence="1">FR3</strain>
    </source>
</reference>
<reference evidence="1" key="2">
    <citation type="submission" date="2012-12" db="EMBL/GenBank/DDBJ databases">
        <authorList>
            <consortium name="WormBase Consortium"/>
            <person name="Ghedin E."/>
            <person name="Paulini M."/>
        </authorList>
    </citation>
    <scope>NUCLEOTIDE SEQUENCE</scope>
    <source>
        <strain evidence="1">FR3</strain>
    </source>
</reference>
<dbReference type="EMBL" id="LN857024">
    <property type="protein sequence ID" value="CDQ02749.1"/>
    <property type="molecule type" value="Genomic_DNA"/>
</dbReference>
<evidence type="ECO:0000313" key="1">
    <source>
        <dbReference type="EMBL" id="CDQ02749.1"/>
    </source>
</evidence>
<organism evidence="1">
    <name type="scientific">Brugia malayi</name>
    <name type="common">Filarial nematode worm</name>
    <dbReference type="NCBI Taxonomy" id="6279"/>
    <lineage>
        <taxon>Eukaryota</taxon>
        <taxon>Metazoa</taxon>
        <taxon>Ecdysozoa</taxon>
        <taxon>Nematoda</taxon>
        <taxon>Chromadorea</taxon>
        <taxon>Rhabditida</taxon>
        <taxon>Spirurina</taxon>
        <taxon>Spiruromorpha</taxon>
        <taxon>Filarioidea</taxon>
        <taxon>Onchocercidae</taxon>
        <taxon>Brugia</taxon>
    </lineage>
</organism>
<proteinExistence type="predicted"/>
<accession>A0A1I9G6C1</accession>
<sequence>MPLVTIQRKEVVLWVELKTLKYFHQFLVFLSQNNQNPKFAQRVFVPFAKCMVEGHRGITGTCCRQRLG</sequence>
<protein>
    <submittedName>
        <fullName evidence="1">Bm1653</fullName>
    </submittedName>
</protein>
<gene>
    <name evidence="1" type="primary">Bm1653</name>
    <name evidence="1" type="ORF">BM_Bm1653</name>
</gene>